<protein>
    <recommendedName>
        <fullName evidence="3">NAD-dependent epimerase/dehydratase domain-containing protein</fullName>
    </recommendedName>
</protein>
<dbReference type="InterPro" id="IPR036291">
    <property type="entry name" value="NAD(P)-bd_dom_sf"/>
</dbReference>
<dbReference type="SUPFAM" id="SSF51735">
    <property type="entry name" value="NAD(P)-binding Rossmann-fold domains"/>
    <property type="match status" value="1"/>
</dbReference>
<name>A0A916JG83_9BACT</name>
<comment type="caution">
    <text evidence="4">The sequence shown here is derived from an EMBL/GenBank/DDBJ whole genome shotgun (WGS) entry which is preliminary data.</text>
</comment>
<proteinExistence type="inferred from homology"/>
<evidence type="ECO:0000256" key="2">
    <source>
        <dbReference type="ARBA" id="ARBA00023445"/>
    </source>
</evidence>
<comment type="similarity">
    <text evidence="2">Belongs to the NAD(P)-dependent epimerase/dehydratase family. Dihydroflavonol-4-reductase subfamily.</text>
</comment>
<keyword evidence="1" id="KW-0560">Oxidoreductase</keyword>
<evidence type="ECO:0000313" key="4">
    <source>
        <dbReference type="EMBL" id="CAG5015849.1"/>
    </source>
</evidence>
<gene>
    <name evidence="4" type="ORF">DYBT9275_05427</name>
</gene>
<dbReference type="Pfam" id="PF01370">
    <property type="entry name" value="Epimerase"/>
    <property type="match status" value="1"/>
</dbReference>
<dbReference type="PANTHER" id="PTHR10366:SF564">
    <property type="entry name" value="STEROL-4-ALPHA-CARBOXYLATE 3-DEHYDROGENASE, DECARBOXYLATING"/>
    <property type="match status" value="1"/>
</dbReference>
<evidence type="ECO:0000256" key="1">
    <source>
        <dbReference type="ARBA" id="ARBA00023002"/>
    </source>
</evidence>
<evidence type="ECO:0000313" key="5">
    <source>
        <dbReference type="Proteomes" id="UP000680038"/>
    </source>
</evidence>
<organism evidence="4 5">
    <name type="scientific">Dyadobacter helix</name>
    <dbReference type="NCBI Taxonomy" id="2822344"/>
    <lineage>
        <taxon>Bacteria</taxon>
        <taxon>Pseudomonadati</taxon>
        <taxon>Bacteroidota</taxon>
        <taxon>Cytophagia</taxon>
        <taxon>Cytophagales</taxon>
        <taxon>Spirosomataceae</taxon>
        <taxon>Dyadobacter</taxon>
    </lineage>
</organism>
<feature type="domain" description="NAD-dependent epimerase/dehydratase" evidence="3">
    <location>
        <begin position="18"/>
        <end position="257"/>
    </location>
</feature>
<dbReference type="EMBL" id="CAJRAF010000004">
    <property type="protein sequence ID" value="CAG5015849.1"/>
    <property type="molecule type" value="Genomic_DNA"/>
</dbReference>
<dbReference type="InterPro" id="IPR050425">
    <property type="entry name" value="NAD(P)_dehydrat-like"/>
</dbReference>
<dbReference type="InterPro" id="IPR001509">
    <property type="entry name" value="Epimerase_deHydtase"/>
</dbReference>
<dbReference type="Proteomes" id="UP000680038">
    <property type="component" value="Unassembled WGS sequence"/>
</dbReference>
<dbReference type="PANTHER" id="PTHR10366">
    <property type="entry name" value="NAD DEPENDENT EPIMERASE/DEHYDRATASE"/>
    <property type="match status" value="1"/>
</dbReference>
<reference evidence="4" key="1">
    <citation type="submission" date="2021-04" db="EMBL/GenBank/DDBJ databases">
        <authorList>
            <person name="Rodrigo-Torres L."/>
            <person name="Arahal R. D."/>
            <person name="Lucena T."/>
        </authorList>
    </citation>
    <scope>NUCLEOTIDE SEQUENCE</scope>
    <source>
        <strain evidence="4">CECT 9275</strain>
    </source>
</reference>
<evidence type="ECO:0000259" key="3">
    <source>
        <dbReference type="Pfam" id="PF01370"/>
    </source>
</evidence>
<accession>A0A916JG83</accession>
<dbReference type="GO" id="GO:0016616">
    <property type="term" value="F:oxidoreductase activity, acting on the CH-OH group of donors, NAD or NADP as acceptor"/>
    <property type="evidence" value="ECO:0007669"/>
    <property type="project" value="TreeGrafter"/>
</dbReference>
<dbReference type="CDD" id="cd05227">
    <property type="entry name" value="AR_SDR_e"/>
    <property type="match status" value="1"/>
</dbReference>
<dbReference type="Gene3D" id="3.40.50.720">
    <property type="entry name" value="NAD(P)-binding Rossmann-like Domain"/>
    <property type="match status" value="1"/>
</dbReference>
<dbReference type="FunFam" id="3.40.50.720:FF:000336">
    <property type="entry name" value="Aldehyde reductase"/>
    <property type="match status" value="1"/>
</dbReference>
<keyword evidence="5" id="KW-1185">Reference proteome</keyword>
<dbReference type="AlphaFoldDB" id="A0A916JG83"/>
<sequence>MVVVLQYKKSIKEMNKTVLVTGGSGFVGIHTILQLLQKGFQVHTTIRTLAKKDNVSTALKASAVENISSLRFFEADLTSDAGWDEAMKGVSYVLHVASPFPAQEPADENELLVPARDGALRVLKAAQNAGVKRLVLTSSFAAIGYSINPRNHIFTEEDWTDVHVPLPAYIKSKTVAEKAAWDYIGQNDGGMELTVINPVGIFGPIMGGISSASLDIAVAGILNGTTNVSPDFTMGVVDVRDVAAIHLLAMEHPKAAGERFIACADGVMSFYDVAELLRNERPEWAENIAQMQPTAKEFYIEMSNQKAKTVLGWQPRSKEEALLASADSLIK</sequence>